<dbReference type="InterPro" id="IPR001005">
    <property type="entry name" value="SANT/Myb"/>
</dbReference>
<dbReference type="SUPFAM" id="SSF46689">
    <property type="entry name" value="Homeodomain-like"/>
    <property type="match status" value="1"/>
</dbReference>
<evidence type="ECO:0000313" key="7">
    <source>
        <dbReference type="EMBL" id="KAK9181764.1"/>
    </source>
</evidence>
<dbReference type="Gene3D" id="1.10.10.60">
    <property type="entry name" value="Homeodomain-like"/>
    <property type="match status" value="2"/>
</dbReference>
<dbReference type="InterPro" id="IPR009057">
    <property type="entry name" value="Homeodomain-like_sf"/>
</dbReference>
<dbReference type="CDD" id="cd00167">
    <property type="entry name" value="SANT"/>
    <property type="match status" value="2"/>
</dbReference>
<reference evidence="7 8" key="1">
    <citation type="submission" date="2024-05" db="EMBL/GenBank/DDBJ databases">
        <title>Haplotype-resolved chromosome-level genome assembly of Huyou (Citrus changshanensis).</title>
        <authorList>
            <person name="Miao C."/>
            <person name="Chen W."/>
            <person name="Wu Y."/>
            <person name="Wang L."/>
            <person name="Zhao S."/>
            <person name="Grierson D."/>
            <person name="Xu C."/>
            <person name="Chen K."/>
        </authorList>
    </citation>
    <scope>NUCLEOTIDE SEQUENCE [LARGE SCALE GENOMIC DNA]</scope>
    <source>
        <strain evidence="7">01-14</strain>
        <tissue evidence="7">Leaf</tissue>
    </source>
</reference>
<dbReference type="PROSITE" id="PS50090">
    <property type="entry name" value="MYB_LIKE"/>
    <property type="match status" value="2"/>
</dbReference>
<evidence type="ECO:0000313" key="8">
    <source>
        <dbReference type="Proteomes" id="UP001428341"/>
    </source>
</evidence>
<evidence type="ECO:0000259" key="6">
    <source>
        <dbReference type="PROSITE" id="PS51294"/>
    </source>
</evidence>
<dbReference type="Pfam" id="PF00249">
    <property type="entry name" value="Myb_DNA-binding"/>
    <property type="match status" value="2"/>
</dbReference>
<feature type="domain" description="Myb-like" evidence="5">
    <location>
        <begin position="11"/>
        <end position="63"/>
    </location>
</feature>
<comment type="subcellular location">
    <subcellularLocation>
        <location evidence="1">Nucleus</location>
    </subcellularLocation>
</comment>
<keyword evidence="3" id="KW-0238">DNA-binding</keyword>
<evidence type="ECO:0000256" key="2">
    <source>
        <dbReference type="ARBA" id="ARBA00022737"/>
    </source>
</evidence>
<keyword evidence="2" id="KW-0677">Repeat</keyword>
<name>A0AAP0LNS4_9ROSI</name>
<dbReference type="GO" id="GO:0005634">
    <property type="term" value="C:nucleus"/>
    <property type="evidence" value="ECO:0007669"/>
    <property type="project" value="UniProtKB-SubCell"/>
</dbReference>
<keyword evidence="8" id="KW-1185">Reference proteome</keyword>
<feature type="domain" description="HTH myb-type" evidence="6">
    <location>
        <begin position="68"/>
        <end position="118"/>
    </location>
</feature>
<dbReference type="InterPro" id="IPR017930">
    <property type="entry name" value="Myb_dom"/>
</dbReference>
<dbReference type="PANTHER" id="PTHR10641:SF622">
    <property type="entry name" value="TRANSCRIPTION FACTOR MYB17"/>
    <property type="match status" value="1"/>
</dbReference>
<feature type="domain" description="Myb-like" evidence="5">
    <location>
        <begin position="64"/>
        <end position="114"/>
    </location>
</feature>
<evidence type="ECO:0000256" key="3">
    <source>
        <dbReference type="ARBA" id="ARBA00023125"/>
    </source>
</evidence>
<gene>
    <name evidence="7" type="ORF">WN944_024903</name>
</gene>
<dbReference type="SMART" id="SM00717">
    <property type="entry name" value="SANT"/>
    <property type="match status" value="2"/>
</dbReference>
<sequence length="356" mass="39570">MGKRKTPFCDMEKMKRGVWSPEEDAKLIQYIKEHGHGTWRHLPKQAGLLRSGKSCRLRWMNYLRPDIKRGPFAPEEVATIIQLHGLFGNKWAAIASHLPGRTDNDIKNLWNTRLKKHLQSMNHNLLTYQSPSSSGPSTVKSDFPSTRQMVKCASARVEAEAGLPIESSSMCNSPLADKTYTGIYLRLWNSSVGESFRNTARKTGGESVRVEAEARLSIQSSSLLNSPLVDKPYSDIYLGLWNSIVGESFHKTARKSGGLSENAISQTSLQMKLEPGSIVEDQAKANRTSASSDTAPEQDDSYKPKVDMMAVSDSIGSNEFTDSSDTALKLLLDFPDDNSMEFLDEQMGNISDFLNL</sequence>
<keyword evidence="4" id="KW-0539">Nucleus</keyword>
<proteinExistence type="predicted"/>
<organism evidence="7 8">
    <name type="scientific">Citrus x changshan-huyou</name>
    <dbReference type="NCBI Taxonomy" id="2935761"/>
    <lineage>
        <taxon>Eukaryota</taxon>
        <taxon>Viridiplantae</taxon>
        <taxon>Streptophyta</taxon>
        <taxon>Embryophyta</taxon>
        <taxon>Tracheophyta</taxon>
        <taxon>Spermatophyta</taxon>
        <taxon>Magnoliopsida</taxon>
        <taxon>eudicotyledons</taxon>
        <taxon>Gunneridae</taxon>
        <taxon>Pentapetalae</taxon>
        <taxon>rosids</taxon>
        <taxon>malvids</taxon>
        <taxon>Sapindales</taxon>
        <taxon>Rutaceae</taxon>
        <taxon>Aurantioideae</taxon>
        <taxon>Citrus</taxon>
    </lineage>
</organism>
<feature type="domain" description="HTH myb-type" evidence="6">
    <location>
        <begin position="11"/>
        <end position="67"/>
    </location>
</feature>
<dbReference type="AlphaFoldDB" id="A0AAP0LNS4"/>
<dbReference type="PROSITE" id="PS51294">
    <property type="entry name" value="HTH_MYB"/>
    <property type="match status" value="2"/>
</dbReference>
<dbReference type="GO" id="GO:0003677">
    <property type="term" value="F:DNA binding"/>
    <property type="evidence" value="ECO:0007669"/>
    <property type="project" value="UniProtKB-KW"/>
</dbReference>
<evidence type="ECO:0000256" key="1">
    <source>
        <dbReference type="ARBA" id="ARBA00004123"/>
    </source>
</evidence>
<dbReference type="InterPro" id="IPR015495">
    <property type="entry name" value="Myb_TF_plants"/>
</dbReference>
<dbReference type="Proteomes" id="UP001428341">
    <property type="component" value="Unassembled WGS sequence"/>
</dbReference>
<evidence type="ECO:0000259" key="5">
    <source>
        <dbReference type="PROSITE" id="PS50090"/>
    </source>
</evidence>
<dbReference type="PANTHER" id="PTHR10641">
    <property type="entry name" value="MYB FAMILY TRANSCRIPTION FACTOR"/>
    <property type="match status" value="1"/>
</dbReference>
<accession>A0AAP0LNS4</accession>
<protein>
    <submittedName>
        <fullName evidence="7">Uncharacterized protein</fullName>
    </submittedName>
</protein>
<dbReference type="FunFam" id="1.10.10.60:FF:000001">
    <property type="entry name" value="MYB-related transcription factor"/>
    <property type="match status" value="1"/>
</dbReference>
<evidence type="ECO:0000256" key="4">
    <source>
        <dbReference type="ARBA" id="ARBA00023242"/>
    </source>
</evidence>
<dbReference type="EMBL" id="JBCGBO010000024">
    <property type="protein sequence ID" value="KAK9181764.1"/>
    <property type="molecule type" value="Genomic_DNA"/>
</dbReference>
<comment type="caution">
    <text evidence="7">The sequence shown here is derived from an EMBL/GenBank/DDBJ whole genome shotgun (WGS) entry which is preliminary data.</text>
</comment>